<proteinExistence type="predicted"/>
<evidence type="ECO:0000313" key="2">
    <source>
        <dbReference type="Proteomes" id="UP001174136"/>
    </source>
</evidence>
<dbReference type="Proteomes" id="UP001174136">
    <property type="component" value="Unassembled WGS sequence"/>
</dbReference>
<keyword evidence="2" id="KW-1185">Reference proteome</keyword>
<organism evidence="1 2">
    <name type="scientific">Merluccius polli</name>
    <name type="common">Benguela hake</name>
    <name type="synonym">Merluccius cadenati</name>
    <dbReference type="NCBI Taxonomy" id="89951"/>
    <lineage>
        <taxon>Eukaryota</taxon>
        <taxon>Metazoa</taxon>
        <taxon>Chordata</taxon>
        <taxon>Craniata</taxon>
        <taxon>Vertebrata</taxon>
        <taxon>Euteleostomi</taxon>
        <taxon>Actinopterygii</taxon>
        <taxon>Neopterygii</taxon>
        <taxon>Teleostei</taxon>
        <taxon>Neoteleostei</taxon>
        <taxon>Acanthomorphata</taxon>
        <taxon>Zeiogadaria</taxon>
        <taxon>Gadariae</taxon>
        <taxon>Gadiformes</taxon>
        <taxon>Gadoidei</taxon>
        <taxon>Merlucciidae</taxon>
        <taxon>Merluccius</taxon>
    </lineage>
</organism>
<reference evidence="1" key="1">
    <citation type="journal article" date="2023" name="Front. Mar. Sci.">
        <title>A new Merluccius polli reference genome to investigate the effects of global change in West African waters.</title>
        <authorList>
            <person name="Mateo J.L."/>
            <person name="Blanco-Fernandez C."/>
            <person name="Garcia-Vazquez E."/>
            <person name="Machado-Schiaffino G."/>
        </authorList>
    </citation>
    <scope>NUCLEOTIDE SEQUENCE</scope>
    <source>
        <strain evidence="1">C29</strain>
        <tissue evidence="1">Fin</tissue>
    </source>
</reference>
<dbReference type="EMBL" id="JAOPHQ010002847">
    <property type="protein sequence ID" value="KAK0145612.1"/>
    <property type="molecule type" value="Genomic_DNA"/>
</dbReference>
<protein>
    <submittedName>
        <fullName evidence="1">Uncharacterized protein</fullName>
    </submittedName>
</protein>
<accession>A0AA47P3N7</accession>
<dbReference type="AlphaFoldDB" id="A0AA47P3N7"/>
<gene>
    <name evidence="1" type="ORF">N1851_015469</name>
</gene>
<name>A0AA47P3N7_MERPO</name>
<comment type="caution">
    <text evidence="1">The sequence shown here is derived from an EMBL/GenBank/DDBJ whole genome shotgun (WGS) entry which is preliminary data.</text>
</comment>
<sequence>MILSLKKVGLSCQPLTQAYRCLVESVLTGGITVWYCNTTVKEKKALQRIVKTAQRIIGAELPSMDTLYTIRCRNKIKSILQDPHHPSHTLFRWRSSGRVLRHHRPESIRAKRKQFHNSFYPAAIRLLAEDIQAGLTNYTPSQTLTH</sequence>
<evidence type="ECO:0000313" key="1">
    <source>
        <dbReference type="EMBL" id="KAK0145612.1"/>
    </source>
</evidence>